<dbReference type="PATRIC" id="fig|305.106.peg.2360"/>
<name>A0A0S4TNS1_RALSL</name>
<protein>
    <submittedName>
        <fullName evidence="1">Conserved hypothethical protein</fullName>
    </submittedName>
</protein>
<dbReference type="EMBL" id="LN899819">
    <property type="protein sequence ID" value="CUV11393.1"/>
    <property type="molecule type" value="Genomic_DNA"/>
</dbReference>
<sequence>MVTLLSPQFVKESWGKQATELAISQIPFNDKDVLDALKEYAVCANDIRSRNAQSEAITVFNGKRTPEPYADFLVLPTDNTLEEYVSRIDRLAGDDEWAVMYYGLHAASPIIWDVAKYFSDQLALSIGYRPGGRVDIDCFIGRYSSTYIGIHVDHAHNFGFTLRDGKTMFTWPGTRSDLAGARFPDYESFKSEGIPLENKTNRVTYFPDDWLHVAETKSDVSVNVNIAFWETGNDSQQNANYVKGLLQAPDRTRHDVRSSGMASLNPDDALLLSSLKALLDGASLKRRMMISQLISDTSSRLNVGRPIVEVEELDDVIALNAVSTLQWMPVLQEGEVLVAANGHCGSFRYSRALHDFLNRLSAGQPVNLLEVSSGKDRQLNDDLLSVAASLARWGTL</sequence>
<reference evidence="1" key="1">
    <citation type="submission" date="2015-10" db="EMBL/GenBank/DDBJ databases">
        <authorList>
            <person name="Gilbert D.G."/>
        </authorList>
    </citation>
    <scope>NUCLEOTIDE SEQUENCE</scope>
    <source>
        <strain evidence="1">Phyl III-seqv23</strain>
    </source>
</reference>
<gene>
    <name evidence="1" type="ORF">RUN39_v1_120017</name>
</gene>
<organism evidence="1">
    <name type="scientific">Ralstonia solanacearum</name>
    <name type="common">Pseudomonas solanacearum</name>
    <dbReference type="NCBI Taxonomy" id="305"/>
    <lineage>
        <taxon>Bacteria</taxon>
        <taxon>Pseudomonadati</taxon>
        <taxon>Pseudomonadota</taxon>
        <taxon>Betaproteobacteria</taxon>
        <taxon>Burkholderiales</taxon>
        <taxon>Burkholderiaceae</taxon>
        <taxon>Ralstonia</taxon>
        <taxon>Ralstonia solanacearum species complex</taxon>
    </lineage>
</organism>
<evidence type="ECO:0000313" key="1">
    <source>
        <dbReference type="EMBL" id="CUV11393.1"/>
    </source>
</evidence>
<dbReference type="Gene3D" id="2.60.120.650">
    <property type="entry name" value="Cupin"/>
    <property type="match status" value="1"/>
</dbReference>
<dbReference type="AlphaFoldDB" id="A0A0S4TNS1"/>
<proteinExistence type="predicted"/>
<dbReference type="SUPFAM" id="SSF51197">
    <property type="entry name" value="Clavaminate synthase-like"/>
    <property type="match status" value="1"/>
</dbReference>
<accession>A0A0S4TNS1</accession>